<name>A0A0A9E1T0_ARUDO</name>
<dbReference type="EMBL" id="GBRH01203909">
    <property type="protein sequence ID" value="JAD93986.1"/>
    <property type="molecule type" value="Transcribed_RNA"/>
</dbReference>
<evidence type="ECO:0000313" key="1">
    <source>
        <dbReference type="EMBL" id="JAD93986.1"/>
    </source>
</evidence>
<organism evidence="1">
    <name type="scientific">Arundo donax</name>
    <name type="common">Giant reed</name>
    <name type="synonym">Donax arundinaceus</name>
    <dbReference type="NCBI Taxonomy" id="35708"/>
    <lineage>
        <taxon>Eukaryota</taxon>
        <taxon>Viridiplantae</taxon>
        <taxon>Streptophyta</taxon>
        <taxon>Embryophyta</taxon>
        <taxon>Tracheophyta</taxon>
        <taxon>Spermatophyta</taxon>
        <taxon>Magnoliopsida</taxon>
        <taxon>Liliopsida</taxon>
        <taxon>Poales</taxon>
        <taxon>Poaceae</taxon>
        <taxon>PACMAD clade</taxon>
        <taxon>Arundinoideae</taxon>
        <taxon>Arundineae</taxon>
        <taxon>Arundo</taxon>
    </lineage>
</organism>
<sequence>MKFGSGMGGCIATPGCPYILYDCIRSGPPVRFAAAEKPDGLPLKLGVIGLSRGVAREP</sequence>
<reference evidence="1" key="1">
    <citation type="submission" date="2014-09" db="EMBL/GenBank/DDBJ databases">
        <authorList>
            <person name="Magalhaes I.L.F."/>
            <person name="Oliveira U."/>
            <person name="Santos F.R."/>
            <person name="Vidigal T.H.D.A."/>
            <person name="Brescovit A.D."/>
            <person name="Santos A.J."/>
        </authorList>
    </citation>
    <scope>NUCLEOTIDE SEQUENCE</scope>
    <source>
        <tissue evidence="1">Shoot tissue taken approximately 20 cm above the soil surface</tissue>
    </source>
</reference>
<protein>
    <submittedName>
        <fullName evidence="1">GSVIVT01029553001</fullName>
    </submittedName>
</protein>
<dbReference type="AlphaFoldDB" id="A0A0A9E1T0"/>
<proteinExistence type="predicted"/>
<reference evidence="1" key="2">
    <citation type="journal article" date="2015" name="Data Brief">
        <title>Shoot transcriptome of the giant reed, Arundo donax.</title>
        <authorList>
            <person name="Barrero R.A."/>
            <person name="Guerrero F.D."/>
            <person name="Moolhuijzen P."/>
            <person name="Goolsby J.A."/>
            <person name="Tidwell J."/>
            <person name="Bellgard S.E."/>
            <person name="Bellgard M.I."/>
        </authorList>
    </citation>
    <scope>NUCLEOTIDE SEQUENCE</scope>
    <source>
        <tissue evidence="1">Shoot tissue taken approximately 20 cm above the soil surface</tissue>
    </source>
</reference>
<accession>A0A0A9E1T0</accession>